<dbReference type="EMBL" id="JOTN01000014">
    <property type="protein sequence ID" value="KEK18423.1"/>
    <property type="molecule type" value="Genomic_DNA"/>
</dbReference>
<evidence type="ECO:0000313" key="1">
    <source>
        <dbReference type="EMBL" id="KEK18423.1"/>
    </source>
</evidence>
<dbReference type="GO" id="GO:0030638">
    <property type="term" value="P:polyketide metabolic process"/>
    <property type="evidence" value="ECO:0007669"/>
    <property type="project" value="InterPro"/>
</dbReference>
<name>A0A073K884_9BACI</name>
<dbReference type="eggNOG" id="COG5485">
    <property type="taxonomic scope" value="Bacteria"/>
</dbReference>
<reference evidence="1 2" key="1">
    <citation type="submission" date="2014-06" db="EMBL/GenBank/DDBJ databases">
        <title>Draft genome sequence of Bacillus manliponensis JCM 15802 (MCCC 1A00708).</title>
        <authorList>
            <person name="Lai Q."/>
            <person name="Liu Y."/>
            <person name="Shao Z."/>
        </authorList>
    </citation>
    <scope>NUCLEOTIDE SEQUENCE [LARGE SCALE GENOMIC DNA]</scope>
    <source>
        <strain evidence="1 2">JCM 15802</strain>
    </source>
</reference>
<dbReference type="RefSeq" id="WP_034640884.1">
    <property type="nucleotide sequence ID" value="NZ_CBCSJC010000006.1"/>
</dbReference>
<dbReference type="STRING" id="574376.BAMA_05200"/>
<keyword evidence="2" id="KW-1185">Reference proteome</keyword>
<accession>A0A073K884</accession>
<comment type="caution">
    <text evidence="1">The sequence shown here is derived from an EMBL/GenBank/DDBJ whole genome shotgun (WGS) entry which is preliminary data.</text>
</comment>
<dbReference type="AlphaFoldDB" id="A0A073K884"/>
<evidence type="ECO:0000313" key="2">
    <source>
        <dbReference type="Proteomes" id="UP000027822"/>
    </source>
</evidence>
<dbReference type="Pfam" id="PF07366">
    <property type="entry name" value="SnoaL"/>
    <property type="match status" value="1"/>
</dbReference>
<dbReference type="OrthoDB" id="9182871at2"/>
<dbReference type="SUPFAM" id="SSF54427">
    <property type="entry name" value="NTF2-like"/>
    <property type="match status" value="1"/>
</dbReference>
<sequence>MTPEVVVKSFFKEIRSGKNLHLASQFMAEKVIAHQVQAEHEIYVERSPEEYANHVQEMLEAYGQFTVDIQELIPQQNRVYVRWKQTGIHIGEVDGFEPTGLPVIELASAVYRIEDGKIVEYWIQIDRAGITAQLERNSEKKEPI</sequence>
<gene>
    <name evidence="1" type="ORF">BAMA_05200</name>
</gene>
<dbReference type="Gene3D" id="3.10.450.50">
    <property type="match status" value="1"/>
</dbReference>
<dbReference type="InterPro" id="IPR009959">
    <property type="entry name" value="Cyclase_SnoaL-like"/>
</dbReference>
<dbReference type="InterPro" id="IPR032710">
    <property type="entry name" value="NTF2-like_dom_sf"/>
</dbReference>
<dbReference type="Proteomes" id="UP000027822">
    <property type="component" value="Unassembled WGS sequence"/>
</dbReference>
<proteinExistence type="predicted"/>
<organism evidence="1 2">
    <name type="scientific">Bacillus manliponensis</name>
    <dbReference type="NCBI Taxonomy" id="574376"/>
    <lineage>
        <taxon>Bacteria</taxon>
        <taxon>Bacillati</taxon>
        <taxon>Bacillota</taxon>
        <taxon>Bacilli</taxon>
        <taxon>Bacillales</taxon>
        <taxon>Bacillaceae</taxon>
        <taxon>Bacillus</taxon>
        <taxon>Bacillus cereus group</taxon>
    </lineage>
</organism>
<protein>
    <submittedName>
        <fullName evidence="1">Polyketide cyclase</fullName>
    </submittedName>
</protein>